<organism evidence="2 3">
    <name type="scientific">Natranaerovirga pectinivora</name>
    <dbReference type="NCBI Taxonomy" id="682400"/>
    <lineage>
        <taxon>Bacteria</taxon>
        <taxon>Bacillati</taxon>
        <taxon>Bacillota</taxon>
        <taxon>Clostridia</taxon>
        <taxon>Lachnospirales</taxon>
        <taxon>Natranaerovirgaceae</taxon>
        <taxon>Natranaerovirga</taxon>
    </lineage>
</organism>
<sequence length="103" mass="12096">MPYKIIVSKEVYKDIDDIIHYIAVELVNPKAAKTFLDDVEISYEALVNNPYIYSLCNDARLCKESYRKIAIKNYLIIYRIINEEKSVIVLRIIYGGRNYTELI</sequence>
<dbReference type="InterPro" id="IPR035093">
    <property type="entry name" value="RelE/ParE_toxin_dom_sf"/>
</dbReference>
<dbReference type="Gene3D" id="3.30.2310.20">
    <property type="entry name" value="RelE-like"/>
    <property type="match status" value="1"/>
</dbReference>
<evidence type="ECO:0000256" key="1">
    <source>
        <dbReference type="ARBA" id="ARBA00022649"/>
    </source>
</evidence>
<dbReference type="RefSeq" id="WP_132250026.1">
    <property type="nucleotide sequence ID" value="NZ_SMAL01000002.1"/>
</dbReference>
<proteinExistence type="predicted"/>
<dbReference type="SUPFAM" id="SSF143011">
    <property type="entry name" value="RelE-like"/>
    <property type="match status" value="1"/>
</dbReference>
<dbReference type="AlphaFoldDB" id="A0A4V2V0G0"/>
<dbReference type="InterPro" id="IPR007712">
    <property type="entry name" value="RelE/ParE_toxin"/>
</dbReference>
<evidence type="ECO:0000313" key="2">
    <source>
        <dbReference type="EMBL" id="TCT15997.1"/>
    </source>
</evidence>
<dbReference type="Proteomes" id="UP000294902">
    <property type="component" value="Unassembled WGS sequence"/>
</dbReference>
<keyword evidence="1" id="KW-1277">Toxin-antitoxin system</keyword>
<dbReference type="OrthoDB" id="3268478at2"/>
<evidence type="ECO:0000313" key="3">
    <source>
        <dbReference type="Proteomes" id="UP000294902"/>
    </source>
</evidence>
<name>A0A4V2V0G0_9FIRM</name>
<accession>A0A4V2V0G0</accession>
<gene>
    <name evidence="2" type="ORF">EDC18_10211</name>
</gene>
<dbReference type="EMBL" id="SMAL01000002">
    <property type="protein sequence ID" value="TCT15997.1"/>
    <property type="molecule type" value="Genomic_DNA"/>
</dbReference>
<reference evidence="2 3" key="1">
    <citation type="submission" date="2019-03" db="EMBL/GenBank/DDBJ databases">
        <title>Genomic Encyclopedia of Type Strains, Phase IV (KMG-IV): sequencing the most valuable type-strain genomes for metagenomic binning, comparative biology and taxonomic classification.</title>
        <authorList>
            <person name="Goeker M."/>
        </authorList>
    </citation>
    <scope>NUCLEOTIDE SEQUENCE [LARGE SCALE GENOMIC DNA]</scope>
    <source>
        <strain evidence="2 3">DSM 24629</strain>
    </source>
</reference>
<protein>
    <submittedName>
        <fullName evidence="2">Plasmid stabilization system protein ParE</fullName>
    </submittedName>
</protein>
<dbReference type="Pfam" id="PF05016">
    <property type="entry name" value="ParE_toxin"/>
    <property type="match status" value="1"/>
</dbReference>
<comment type="caution">
    <text evidence="2">The sequence shown here is derived from an EMBL/GenBank/DDBJ whole genome shotgun (WGS) entry which is preliminary data.</text>
</comment>
<keyword evidence="3" id="KW-1185">Reference proteome</keyword>